<proteinExistence type="predicted"/>
<evidence type="ECO:0000313" key="1">
    <source>
        <dbReference type="EMBL" id="KAK9234211.1"/>
    </source>
</evidence>
<accession>A0ACC3SRG8</accession>
<gene>
    <name evidence="1" type="ORF">V1525DRAFT_413800</name>
</gene>
<keyword evidence="2" id="KW-1185">Reference proteome</keyword>
<reference evidence="2" key="1">
    <citation type="journal article" date="2024" name="Front. Bioeng. Biotechnol.">
        <title>Genome-scale model development and genomic sequencing of the oleaginous clade Lipomyces.</title>
        <authorList>
            <person name="Czajka J.J."/>
            <person name="Han Y."/>
            <person name="Kim J."/>
            <person name="Mondo S.J."/>
            <person name="Hofstad B.A."/>
            <person name="Robles A."/>
            <person name="Haridas S."/>
            <person name="Riley R."/>
            <person name="LaButti K."/>
            <person name="Pangilinan J."/>
            <person name="Andreopoulos W."/>
            <person name="Lipzen A."/>
            <person name="Yan J."/>
            <person name="Wang M."/>
            <person name="Ng V."/>
            <person name="Grigoriev I.V."/>
            <person name="Spatafora J.W."/>
            <person name="Magnuson J.K."/>
            <person name="Baker S.E."/>
            <person name="Pomraning K.R."/>
        </authorList>
    </citation>
    <scope>NUCLEOTIDE SEQUENCE [LARGE SCALE GENOMIC DNA]</scope>
    <source>
        <strain evidence="2">CBS 7786</strain>
    </source>
</reference>
<dbReference type="EMBL" id="MU971501">
    <property type="protein sequence ID" value="KAK9234211.1"/>
    <property type="molecule type" value="Genomic_DNA"/>
</dbReference>
<sequence>MANKFTQQEYILDRNWIDFDPYGDEQDLVLSDNIIVIAILQQSNYCSQNIQWSGGDCCDRLLSFCLKIQQLRFKLPNMYRN</sequence>
<protein>
    <submittedName>
        <fullName evidence="1">Uncharacterized protein</fullName>
    </submittedName>
</protein>
<evidence type="ECO:0000313" key="2">
    <source>
        <dbReference type="Proteomes" id="UP001433508"/>
    </source>
</evidence>
<dbReference type="Proteomes" id="UP001433508">
    <property type="component" value="Unassembled WGS sequence"/>
</dbReference>
<organism evidence="1 2">
    <name type="scientific">Lipomyces kononenkoae</name>
    <name type="common">Yeast</name>
    <dbReference type="NCBI Taxonomy" id="34357"/>
    <lineage>
        <taxon>Eukaryota</taxon>
        <taxon>Fungi</taxon>
        <taxon>Dikarya</taxon>
        <taxon>Ascomycota</taxon>
        <taxon>Saccharomycotina</taxon>
        <taxon>Lipomycetes</taxon>
        <taxon>Lipomycetales</taxon>
        <taxon>Lipomycetaceae</taxon>
        <taxon>Lipomyces</taxon>
    </lineage>
</organism>
<comment type="caution">
    <text evidence="1">The sequence shown here is derived from an EMBL/GenBank/DDBJ whole genome shotgun (WGS) entry which is preliminary data.</text>
</comment>
<name>A0ACC3SRG8_LIPKO</name>